<dbReference type="GO" id="GO:0046872">
    <property type="term" value="F:metal ion binding"/>
    <property type="evidence" value="ECO:0007669"/>
    <property type="project" value="UniProtKB-KW"/>
</dbReference>
<dbReference type="Pfam" id="PF04055">
    <property type="entry name" value="Radical_SAM"/>
    <property type="match status" value="1"/>
</dbReference>
<evidence type="ECO:0000313" key="9">
    <source>
        <dbReference type="Proteomes" id="UP000594464"/>
    </source>
</evidence>
<dbReference type="SFLD" id="SFLDS00029">
    <property type="entry name" value="Radical_SAM"/>
    <property type="match status" value="1"/>
</dbReference>
<keyword evidence="2" id="KW-0949">S-adenosyl-L-methionine</keyword>
<organism evidence="8 9">
    <name type="scientific">Candidatus Nitrohelix vancouverensis</name>
    <dbReference type="NCBI Taxonomy" id="2705534"/>
    <lineage>
        <taxon>Bacteria</taxon>
        <taxon>Pseudomonadati</taxon>
        <taxon>Nitrospinota/Tectimicrobiota group</taxon>
        <taxon>Nitrospinota</taxon>
        <taxon>Nitrospinia</taxon>
        <taxon>Nitrospinales</taxon>
        <taxon>Nitrospinaceae</taxon>
        <taxon>Candidatus Nitrohelix</taxon>
    </lineage>
</organism>
<keyword evidence="5" id="KW-0411">Iron-sulfur</keyword>
<accession>A0A7T0G3H0</accession>
<dbReference type="InterPro" id="IPR058240">
    <property type="entry name" value="rSAM_sf"/>
</dbReference>
<dbReference type="SUPFAM" id="SSF102114">
    <property type="entry name" value="Radical SAM enzymes"/>
    <property type="match status" value="2"/>
</dbReference>
<dbReference type="Proteomes" id="UP000594464">
    <property type="component" value="Chromosome"/>
</dbReference>
<dbReference type="InterPro" id="IPR006638">
    <property type="entry name" value="Elp3/MiaA/NifB-like_rSAM"/>
</dbReference>
<dbReference type="InterPro" id="IPR023885">
    <property type="entry name" value="4Fe4S-binding_SPASM_dom"/>
</dbReference>
<dbReference type="AlphaFoldDB" id="A0A7T0G3H0"/>
<dbReference type="InterPro" id="IPR050377">
    <property type="entry name" value="Radical_SAM_PqqE_MftC-like"/>
</dbReference>
<evidence type="ECO:0000259" key="7">
    <source>
        <dbReference type="PROSITE" id="PS51918"/>
    </source>
</evidence>
<dbReference type="GO" id="GO:0003824">
    <property type="term" value="F:catalytic activity"/>
    <property type="evidence" value="ECO:0007669"/>
    <property type="project" value="InterPro"/>
</dbReference>
<dbReference type="Pfam" id="PF13186">
    <property type="entry name" value="SPASM"/>
    <property type="match status" value="1"/>
</dbReference>
<dbReference type="CDD" id="cd21109">
    <property type="entry name" value="SPASM"/>
    <property type="match status" value="1"/>
</dbReference>
<feature type="domain" description="Radical SAM core" evidence="7">
    <location>
        <begin position="174"/>
        <end position="408"/>
    </location>
</feature>
<evidence type="ECO:0000256" key="5">
    <source>
        <dbReference type="ARBA" id="ARBA00023014"/>
    </source>
</evidence>
<dbReference type="PANTHER" id="PTHR11228:SF7">
    <property type="entry name" value="PQQA PEPTIDE CYCLASE"/>
    <property type="match status" value="1"/>
</dbReference>
<dbReference type="EMBL" id="CP048620">
    <property type="protein sequence ID" value="QPJ65328.1"/>
    <property type="molecule type" value="Genomic_DNA"/>
</dbReference>
<dbReference type="SFLD" id="SFLDG01067">
    <property type="entry name" value="SPASM/twitch_domain_containing"/>
    <property type="match status" value="1"/>
</dbReference>
<sequence length="739" mass="83344">MEEVLEIIPPVDRWKVRHARWVEGGRMLEFEALPYRRLLESPSFKLVGGRVYRIELSYTPVGTGGLGIGVRRGRNWSWDLRRDYVSDEPVNTTVFFPVSETETFQIVLHHLQGGERATTQIRDLSVSLACVNEGLSAESDNAEIPFKSVWKRKLHSLCKNSGLWNSAVAAIEMRLGREEVLSLPQYMAFCPTGQCQALCDFCSVTINRAGVVKKQLPMQKLDRFLLPVAKTLRMVGVEGNGEPTLYDEFGELIERITTNGTAFYLITNGERLTSVLIDRLLASPVDSVNFSVNAATEETHAKVMKLTDFDRVIGNIRQLTGQRSPGLNPTPLINVSFVVVHQNIHEVVEFLKIAENDWGVDGIYIRPLSELANDFGAIEDQRDLVPFKEDIEGMVEQVNDYLRTTQRKAQVHFFPETFRSFRENPLSDSSSTFKLPPKSRWQLENHSIKASWSGSRVAVRGEGFVGQYLLSSYNAPCRTMQDMEIPIEVIVESGTLGIGVLDEQNSKWIKTASFDKGRHGETFKFNTGDNGALKLVLYAGSDDALQCEVDWKDALDGGAKDEAVLNSGSEAVSENEGRSSARHRDKTQTLWQSLSGFLFKPRSPGSVKYYCQKPWTDLNNFSVDGRMDVCCIATGPSQERYALGNIHDQSFQEVWNGERMREFRRTVNSPDKLPPCQRCPMAYAYQGPFFDPKHTLDWLFENPLLILGVGSLKPVYQKIIHRMIKTVLELAVFAGFKRN</sequence>
<comment type="cofactor">
    <cofactor evidence="1">
        <name>[4Fe-4S] cluster</name>
        <dbReference type="ChEBI" id="CHEBI:49883"/>
    </cofactor>
</comment>
<protein>
    <submittedName>
        <fullName evidence="8">Radical SAM protein</fullName>
    </submittedName>
</protein>
<evidence type="ECO:0000256" key="6">
    <source>
        <dbReference type="SAM" id="MobiDB-lite"/>
    </source>
</evidence>
<feature type="region of interest" description="Disordered" evidence="6">
    <location>
        <begin position="565"/>
        <end position="585"/>
    </location>
</feature>
<name>A0A7T0G3H0_9BACT</name>
<dbReference type="InterPro" id="IPR007197">
    <property type="entry name" value="rSAM"/>
</dbReference>
<keyword evidence="4" id="KW-0408">Iron</keyword>
<evidence type="ECO:0000256" key="3">
    <source>
        <dbReference type="ARBA" id="ARBA00022723"/>
    </source>
</evidence>
<gene>
    <name evidence="8" type="ORF">G3M78_07965</name>
</gene>
<dbReference type="Gene3D" id="3.20.20.70">
    <property type="entry name" value="Aldolase class I"/>
    <property type="match status" value="2"/>
</dbReference>
<dbReference type="KEGG" id="nva:G3M78_07965"/>
<dbReference type="InterPro" id="IPR013785">
    <property type="entry name" value="Aldolase_TIM"/>
</dbReference>
<dbReference type="PANTHER" id="PTHR11228">
    <property type="entry name" value="RADICAL SAM DOMAIN PROTEIN"/>
    <property type="match status" value="1"/>
</dbReference>
<proteinExistence type="predicted"/>
<reference evidence="9" key="1">
    <citation type="submission" date="2020-02" db="EMBL/GenBank/DDBJ databases">
        <title>Genomic and physiological characterization of two novel Nitrospinaceae genera.</title>
        <authorList>
            <person name="Mueller A.J."/>
            <person name="Jung M.-Y."/>
            <person name="Strachan C.R."/>
            <person name="Herbold C.W."/>
            <person name="Kirkegaard R.H."/>
            <person name="Daims H."/>
        </authorList>
    </citation>
    <scope>NUCLEOTIDE SEQUENCE [LARGE SCALE GENOMIC DNA]</scope>
</reference>
<evidence type="ECO:0000256" key="1">
    <source>
        <dbReference type="ARBA" id="ARBA00001966"/>
    </source>
</evidence>
<evidence type="ECO:0000313" key="8">
    <source>
        <dbReference type="EMBL" id="QPJ65328.1"/>
    </source>
</evidence>
<evidence type="ECO:0000256" key="4">
    <source>
        <dbReference type="ARBA" id="ARBA00023004"/>
    </source>
</evidence>
<dbReference type="PROSITE" id="PS51918">
    <property type="entry name" value="RADICAL_SAM"/>
    <property type="match status" value="1"/>
</dbReference>
<keyword evidence="3" id="KW-0479">Metal-binding</keyword>
<dbReference type="CDD" id="cd01335">
    <property type="entry name" value="Radical_SAM"/>
    <property type="match status" value="1"/>
</dbReference>
<evidence type="ECO:0000256" key="2">
    <source>
        <dbReference type="ARBA" id="ARBA00022691"/>
    </source>
</evidence>
<dbReference type="GO" id="GO:0051536">
    <property type="term" value="F:iron-sulfur cluster binding"/>
    <property type="evidence" value="ECO:0007669"/>
    <property type="project" value="UniProtKB-KW"/>
</dbReference>
<dbReference type="SMART" id="SM00729">
    <property type="entry name" value="Elp3"/>
    <property type="match status" value="1"/>
</dbReference>